<keyword evidence="3" id="KW-1185">Reference proteome</keyword>
<organism evidence="2 3">
    <name type="scientific">Enhygromyxa salina</name>
    <dbReference type="NCBI Taxonomy" id="215803"/>
    <lineage>
        <taxon>Bacteria</taxon>
        <taxon>Pseudomonadati</taxon>
        <taxon>Myxococcota</taxon>
        <taxon>Polyangia</taxon>
        <taxon>Nannocystales</taxon>
        <taxon>Nannocystaceae</taxon>
        <taxon>Enhygromyxa</taxon>
    </lineage>
</organism>
<comment type="caution">
    <text evidence="2">The sequence shown here is derived from an EMBL/GenBank/DDBJ whole genome shotgun (WGS) entry which is preliminary data.</text>
</comment>
<gene>
    <name evidence="2" type="ORF">ENSA5_68240</name>
</gene>
<dbReference type="Proteomes" id="UP000237968">
    <property type="component" value="Unassembled WGS sequence"/>
</dbReference>
<sequence>MRRILTAGDDSGAGARACGDGTGCGEGTGCDVSLSRALPPVLPVLPPVVWPALPPVLE</sequence>
<evidence type="ECO:0000256" key="1">
    <source>
        <dbReference type="SAM" id="MobiDB-lite"/>
    </source>
</evidence>
<reference evidence="2 3" key="1">
    <citation type="submission" date="2018-03" db="EMBL/GenBank/DDBJ databases">
        <title>Draft Genome Sequences of the Obligatory Marine Myxobacteria Enhygromyxa salina SWB005.</title>
        <authorList>
            <person name="Poehlein A."/>
            <person name="Moghaddam J.A."/>
            <person name="Harms H."/>
            <person name="Alanjari M."/>
            <person name="Koenig G.M."/>
            <person name="Daniel R."/>
            <person name="Schaeberle T.F."/>
        </authorList>
    </citation>
    <scope>NUCLEOTIDE SEQUENCE [LARGE SCALE GENOMIC DNA]</scope>
    <source>
        <strain evidence="2 3">SWB005</strain>
    </source>
</reference>
<dbReference type="AlphaFoldDB" id="A0A2S9XB52"/>
<accession>A0A2S9XB52</accession>
<feature type="region of interest" description="Disordered" evidence="1">
    <location>
        <begin position="1"/>
        <end position="20"/>
    </location>
</feature>
<name>A0A2S9XB52_9BACT</name>
<evidence type="ECO:0000313" key="2">
    <source>
        <dbReference type="EMBL" id="PRP90087.1"/>
    </source>
</evidence>
<dbReference type="EMBL" id="PVNK01000296">
    <property type="protein sequence ID" value="PRP90087.1"/>
    <property type="molecule type" value="Genomic_DNA"/>
</dbReference>
<proteinExistence type="predicted"/>
<evidence type="ECO:0000313" key="3">
    <source>
        <dbReference type="Proteomes" id="UP000237968"/>
    </source>
</evidence>
<protein>
    <submittedName>
        <fullName evidence="2">Uncharacterized protein</fullName>
    </submittedName>
</protein>